<name>A0A7J7WHZ7_MYOMY</name>
<proteinExistence type="predicted"/>
<keyword evidence="3" id="KW-1185">Reference proteome</keyword>
<evidence type="ECO:0000313" key="3">
    <source>
        <dbReference type="Proteomes" id="UP000527355"/>
    </source>
</evidence>
<sequence length="230" mass="23866">MHCGLPTGLIRDRASQPTSCSHSPKLVLPPIALPRLGAGQAGQPPLSPPPVQLGPYWPQLGPGQLDPTQSPTSHGPSPWPAGPHHPIGPGPGLGQGTRDGWQQMWPLSRGWGGGGGRGPPPPLGPVANLPRFYPPSPAPFLPQPAGPGGISVAREGEGGRGRELCSGRAPRLALASGVCSFRTQPGDHCLLFQPHRDLQAPIGPAQVGPDCQPGLETPPMHNFLHWASSI</sequence>
<protein>
    <submittedName>
        <fullName evidence="2">Uncharacterized protein</fullName>
    </submittedName>
</protein>
<dbReference type="AlphaFoldDB" id="A0A7J7WHZ7"/>
<accession>A0A7J7WHZ7</accession>
<comment type="caution">
    <text evidence="2">The sequence shown here is derived from an EMBL/GenBank/DDBJ whole genome shotgun (WGS) entry which is preliminary data.</text>
</comment>
<feature type="compositionally biased region" description="Pro residues" evidence="1">
    <location>
        <begin position="77"/>
        <end position="89"/>
    </location>
</feature>
<feature type="region of interest" description="Disordered" evidence="1">
    <location>
        <begin position="36"/>
        <end position="102"/>
    </location>
</feature>
<reference evidence="2 3" key="1">
    <citation type="journal article" date="2020" name="Nature">
        <title>Six reference-quality genomes reveal evolution of bat adaptations.</title>
        <authorList>
            <person name="Jebb D."/>
            <person name="Huang Z."/>
            <person name="Pippel M."/>
            <person name="Hughes G.M."/>
            <person name="Lavrichenko K."/>
            <person name="Devanna P."/>
            <person name="Winkler S."/>
            <person name="Jermiin L.S."/>
            <person name="Skirmuntt E.C."/>
            <person name="Katzourakis A."/>
            <person name="Burkitt-Gray L."/>
            <person name="Ray D.A."/>
            <person name="Sullivan K.A.M."/>
            <person name="Roscito J.G."/>
            <person name="Kirilenko B.M."/>
            <person name="Davalos L.M."/>
            <person name="Corthals A.P."/>
            <person name="Power M.L."/>
            <person name="Jones G."/>
            <person name="Ransome R.D."/>
            <person name="Dechmann D.K.N."/>
            <person name="Locatelli A.G."/>
            <person name="Puechmaille S.J."/>
            <person name="Fedrigo O."/>
            <person name="Jarvis E.D."/>
            <person name="Hiller M."/>
            <person name="Vernes S.C."/>
            <person name="Myers E.W."/>
            <person name="Teeling E.C."/>
        </authorList>
    </citation>
    <scope>NUCLEOTIDE SEQUENCE [LARGE SCALE GENOMIC DNA]</scope>
    <source>
        <strain evidence="2">MMyoMyo1</strain>
        <tissue evidence="2">Flight muscle</tissue>
    </source>
</reference>
<feature type="compositionally biased region" description="Polar residues" evidence="1">
    <location>
        <begin position="66"/>
        <end position="75"/>
    </location>
</feature>
<evidence type="ECO:0000256" key="1">
    <source>
        <dbReference type="SAM" id="MobiDB-lite"/>
    </source>
</evidence>
<dbReference type="EMBL" id="JABWUV010000008">
    <property type="protein sequence ID" value="KAF6336951.1"/>
    <property type="molecule type" value="Genomic_DNA"/>
</dbReference>
<evidence type="ECO:0000313" key="2">
    <source>
        <dbReference type="EMBL" id="KAF6336951.1"/>
    </source>
</evidence>
<gene>
    <name evidence="2" type="ORF">mMyoMyo1_012140</name>
</gene>
<dbReference type="Proteomes" id="UP000527355">
    <property type="component" value="Unassembled WGS sequence"/>
</dbReference>
<organism evidence="2 3">
    <name type="scientific">Myotis myotis</name>
    <name type="common">Greater mouse-eared bat</name>
    <name type="synonym">Vespertilio myotis</name>
    <dbReference type="NCBI Taxonomy" id="51298"/>
    <lineage>
        <taxon>Eukaryota</taxon>
        <taxon>Metazoa</taxon>
        <taxon>Chordata</taxon>
        <taxon>Craniata</taxon>
        <taxon>Vertebrata</taxon>
        <taxon>Euteleostomi</taxon>
        <taxon>Mammalia</taxon>
        <taxon>Eutheria</taxon>
        <taxon>Laurasiatheria</taxon>
        <taxon>Chiroptera</taxon>
        <taxon>Yangochiroptera</taxon>
        <taxon>Vespertilionidae</taxon>
        <taxon>Myotis</taxon>
    </lineage>
</organism>
<feature type="region of interest" description="Disordered" evidence="1">
    <location>
        <begin position="1"/>
        <end position="23"/>
    </location>
</feature>